<evidence type="ECO:0000259" key="1">
    <source>
        <dbReference type="Pfam" id="PF01713"/>
    </source>
</evidence>
<dbReference type="Gene3D" id="3.30.1370.110">
    <property type="match status" value="1"/>
</dbReference>
<gene>
    <name evidence="2" type="ORF">GCM10009430_28450</name>
</gene>
<dbReference type="EMBL" id="BAAAGE010000002">
    <property type="protein sequence ID" value="GAA0724175.1"/>
    <property type="molecule type" value="Genomic_DNA"/>
</dbReference>
<keyword evidence="3" id="KW-1185">Reference proteome</keyword>
<dbReference type="InterPro" id="IPR002625">
    <property type="entry name" value="Smr_dom"/>
</dbReference>
<sequence>MIKIGDFVSVLDEPISGKVISINGDQITIASTDGFNMHFMKNELVLEESDNSLVPSYEEVQKNLQHKEVYRKKPKRNITRPKEKNVPAMEVDLHIHKLVKSTKGMSNHDMVTLQLDTAKRQLDFAISKRIPNVVFIHGVGQGVLKEELRYLFGRYDNLRISDADYKKYGLGAMEVYIVQNPRS</sequence>
<dbReference type="InterPro" id="IPR036063">
    <property type="entry name" value="Smr_dom_sf"/>
</dbReference>
<evidence type="ECO:0000313" key="2">
    <source>
        <dbReference type="EMBL" id="GAA0724175.1"/>
    </source>
</evidence>
<name>A0ABN1IYS5_9FLAO</name>
<protein>
    <recommendedName>
        <fullName evidence="1">Smr domain-containing protein</fullName>
    </recommendedName>
</protein>
<dbReference type="Pfam" id="PF01713">
    <property type="entry name" value="Smr"/>
    <property type="match status" value="1"/>
</dbReference>
<evidence type="ECO:0000313" key="3">
    <source>
        <dbReference type="Proteomes" id="UP001501758"/>
    </source>
</evidence>
<organism evidence="2 3">
    <name type="scientific">Aquimarina litoralis</name>
    <dbReference type="NCBI Taxonomy" id="584605"/>
    <lineage>
        <taxon>Bacteria</taxon>
        <taxon>Pseudomonadati</taxon>
        <taxon>Bacteroidota</taxon>
        <taxon>Flavobacteriia</taxon>
        <taxon>Flavobacteriales</taxon>
        <taxon>Flavobacteriaceae</taxon>
        <taxon>Aquimarina</taxon>
    </lineage>
</organism>
<reference evidence="2 3" key="1">
    <citation type="journal article" date="2019" name="Int. J. Syst. Evol. Microbiol.">
        <title>The Global Catalogue of Microorganisms (GCM) 10K type strain sequencing project: providing services to taxonomists for standard genome sequencing and annotation.</title>
        <authorList>
            <consortium name="The Broad Institute Genomics Platform"/>
            <consortium name="The Broad Institute Genome Sequencing Center for Infectious Disease"/>
            <person name="Wu L."/>
            <person name="Ma J."/>
        </authorList>
    </citation>
    <scope>NUCLEOTIDE SEQUENCE [LARGE SCALE GENOMIC DNA]</scope>
    <source>
        <strain evidence="2 3">JCM 15974</strain>
    </source>
</reference>
<feature type="domain" description="Smr" evidence="1">
    <location>
        <begin position="118"/>
        <end position="177"/>
    </location>
</feature>
<dbReference type="RefSeq" id="WP_343912961.1">
    <property type="nucleotide sequence ID" value="NZ_BAAAGE010000002.1"/>
</dbReference>
<accession>A0ABN1IYS5</accession>
<dbReference type="Proteomes" id="UP001501758">
    <property type="component" value="Unassembled WGS sequence"/>
</dbReference>
<comment type="caution">
    <text evidence="2">The sequence shown here is derived from an EMBL/GenBank/DDBJ whole genome shotgun (WGS) entry which is preliminary data.</text>
</comment>
<proteinExistence type="predicted"/>